<evidence type="ECO:0000313" key="3">
    <source>
        <dbReference type="Proteomes" id="UP000095454"/>
    </source>
</evidence>
<reference evidence="2 4" key="2">
    <citation type="submission" date="2019-10" db="EMBL/GenBank/DDBJ databases">
        <authorList>
            <person name="Wolf R A."/>
        </authorList>
    </citation>
    <scope>NUCLEOTIDE SEQUENCE [LARGE SCALE GENOMIC DNA]</scope>
    <source>
        <strain evidence="2">Collinsella_aerofaciens_DSM_13712</strain>
    </source>
</reference>
<sequence length="99" mass="11446">MQQLMTEEIAKTAPRLYGQDGAEDPTVYAHYFSCVNGWDWWLLEFDGTDEAFGLVEGYDDELGYFSIKEMAELNRQMGFAAVERDEHFSPKPLSAVRRR</sequence>
<dbReference type="Proteomes" id="UP000095454">
    <property type="component" value="Unassembled WGS sequence"/>
</dbReference>
<evidence type="ECO:0000313" key="2">
    <source>
        <dbReference type="EMBL" id="VWM03744.1"/>
    </source>
</evidence>
<gene>
    <name evidence="2" type="ORF">CKJAJONC_00796</name>
    <name evidence="1" type="ORF">ERS852514_00236</name>
</gene>
<dbReference type="RefSeq" id="WP_055250300.1">
    <property type="nucleotide sequence ID" value="NZ_CABIXX010000002.1"/>
</dbReference>
<dbReference type="EMBL" id="CZAQ01000002">
    <property type="protein sequence ID" value="CUO83618.1"/>
    <property type="molecule type" value="Genomic_DNA"/>
</dbReference>
<dbReference type="EMBL" id="CABWIF010000055">
    <property type="protein sequence ID" value="VWM03744.1"/>
    <property type="molecule type" value="Genomic_DNA"/>
</dbReference>
<accession>A0A174IE37</accession>
<dbReference type="InterPro" id="IPR021341">
    <property type="entry name" value="DUF2958"/>
</dbReference>
<evidence type="ECO:0000313" key="1">
    <source>
        <dbReference type="EMBL" id="CUO83618.1"/>
    </source>
</evidence>
<reference evidence="1 3" key="1">
    <citation type="submission" date="2015-09" db="EMBL/GenBank/DDBJ databases">
        <authorList>
            <consortium name="Pathogen Informatics"/>
        </authorList>
    </citation>
    <scope>NUCLEOTIDE SEQUENCE [LARGE SCALE GENOMIC DNA]</scope>
    <source>
        <strain evidence="1 3">2789STDY5834902</strain>
    </source>
</reference>
<dbReference type="AlphaFoldDB" id="A0A174IE37"/>
<dbReference type="Proteomes" id="UP000368032">
    <property type="component" value="Unassembled WGS sequence"/>
</dbReference>
<dbReference type="Pfam" id="PF11171">
    <property type="entry name" value="DUF2958"/>
    <property type="match status" value="1"/>
</dbReference>
<proteinExistence type="predicted"/>
<protein>
    <submittedName>
        <fullName evidence="1">Protein of uncharacterized function (DUF2958)</fullName>
    </submittedName>
</protein>
<evidence type="ECO:0000313" key="4">
    <source>
        <dbReference type="Proteomes" id="UP000368032"/>
    </source>
</evidence>
<name>A0A174IE37_9ACTN</name>
<organism evidence="1 3">
    <name type="scientific">Collinsella aerofaciens</name>
    <dbReference type="NCBI Taxonomy" id="74426"/>
    <lineage>
        <taxon>Bacteria</taxon>
        <taxon>Bacillati</taxon>
        <taxon>Actinomycetota</taxon>
        <taxon>Coriobacteriia</taxon>
        <taxon>Coriobacteriales</taxon>
        <taxon>Coriobacteriaceae</taxon>
        <taxon>Collinsella</taxon>
    </lineage>
</organism>